<dbReference type="Pfam" id="PF02508">
    <property type="entry name" value="Rnf-Nqr"/>
    <property type="match status" value="1"/>
</dbReference>
<dbReference type="OrthoDB" id="9782945at2"/>
<keyword evidence="9" id="KW-1003">Cell membrane</keyword>
<keyword evidence="11" id="KW-1185">Reference proteome</keyword>
<keyword evidence="3 9" id="KW-0997">Cell inner membrane</keyword>
<dbReference type="GO" id="GO:0012505">
    <property type="term" value="C:endomembrane system"/>
    <property type="evidence" value="ECO:0007669"/>
    <property type="project" value="UniProtKB-SubCell"/>
</dbReference>
<feature type="transmembrane region" description="Helical" evidence="9">
    <location>
        <begin position="93"/>
        <end position="111"/>
    </location>
</feature>
<dbReference type="InterPro" id="IPR010968">
    <property type="entry name" value="RnfE"/>
</dbReference>
<feature type="transmembrane region" description="Helical" evidence="9">
    <location>
        <begin position="46"/>
        <end position="73"/>
    </location>
</feature>
<dbReference type="NCBIfam" id="NF009070">
    <property type="entry name" value="PRK12405.1"/>
    <property type="match status" value="1"/>
</dbReference>
<evidence type="ECO:0000313" key="11">
    <source>
        <dbReference type="Proteomes" id="UP000315303"/>
    </source>
</evidence>
<comment type="caution">
    <text evidence="10">The sequence shown here is derived from an EMBL/GenBank/DDBJ whole genome shotgun (WGS) entry which is preliminary data.</text>
</comment>
<dbReference type="PIRSF" id="PIRSF006102">
    <property type="entry name" value="NQR_DE"/>
    <property type="match status" value="1"/>
</dbReference>
<dbReference type="GO" id="GO:0005886">
    <property type="term" value="C:plasma membrane"/>
    <property type="evidence" value="ECO:0007669"/>
    <property type="project" value="UniProtKB-SubCell"/>
</dbReference>
<comment type="subunit">
    <text evidence="9">The complex is composed of six subunits: RnfA, RnfB, RnfC, RnfD, RnfE and RnfG.</text>
</comment>
<sequence length="255" mass="27626">MTSQSPAVDNNDVTNDEQIKNTANFDEYKELAVQGLWKNNPGLVQLLGLCPLLAVTATVTNAIGLGLATLLVLLCSNVTVSAIRQWVPKEIRIPIFVLIIAAFVTCVQLLMNAYTFGLYQSLGIFLPLIVTNCAIIGRAEAYASKNPVKQAAFDGLMMGLGFALVLFALGAIREILGQGTLFDGANLLLGEWASVLRIEILQLNSDFLLAILPPGAFIVMGFLIAIKNAIDNKMKEKSAIVEDKVIERVRVNFDS</sequence>
<keyword evidence="4 9" id="KW-0812">Transmembrane</keyword>
<organism evidence="10 11">
    <name type="scientific">Litorilituus lipolyticus</name>
    <dbReference type="NCBI Taxonomy" id="2491017"/>
    <lineage>
        <taxon>Bacteria</taxon>
        <taxon>Pseudomonadati</taxon>
        <taxon>Pseudomonadota</taxon>
        <taxon>Gammaproteobacteria</taxon>
        <taxon>Alteromonadales</taxon>
        <taxon>Colwelliaceae</taxon>
        <taxon>Litorilituus</taxon>
    </lineage>
</organism>
<keyword evidence="6 9" id="KW-0249">Electron transport</keyword>
<dbReference type="InterPro" id="IPR003667">
    <property type="entry name" value="NqrDE/RnfAE"/>
</dbReference>
<feature type="transmembrane region" description="Helical" evidence="9">
    <location>
        <begin position="151"/>
        <end position="172"/>
    </location>
</feature>
<feature type="transmembrane region" description="Helical" evidence="9">
    <location>
        <begin position="207"/>
        <end position="226"/>
    </location>
</feature>
<evidence type="ECO:0000256" key="8">
    <source>
        <dbReference type="ARBA" id="ARBA00023136"/>
    </source>
</evidence>
<dbReference type="GO" id="GO:0022900">
    <property type="term" value="P:electron transport chain"/>
    <property type="evidence" value="ECO:0007669"/>
    <property type="project" value="UniProtKB-UniRule"/>
</dbReference>
<dbReference type="EMBL" id="SAWY01000027">
    <property type="protein sequence ID" value="TPH13987.1"/>
    <property type="molecule type" value="Genomic_DNA"/>
</dbReference>
<protein>
    <recommendedName>
        <fullName evidence="9">Ion-translocating oxidoreductase complex subunit E</fullName>
        <ecNumber evidence="9">7.-.-.-</ecNumber>
    </recommendedName>
    <alternativeName>
        <fullName evidence="9">Rnf electron transport complex subunit E</fullName>
    </alternativeName>
</protein>
<evidence type="ECO:0000256" key="7">
    <source>
        <dbReference type="ARBA" id="ARBA00022989"/>
    </source>
</evidence>
<dbReference type="AlphaFoldDB" id="A0A502L0I3"/>
<keyword evidence="7 9" id="KW-1133">Transmembrane helix</keyword>
<evidence type="ECO:0000256" key="2">
    <source>
        <dbReference type="ARBA" id="ARBA00022448"/>
    </source>
</evidence>
<dbReference type="PANTHER" id="PTHR30586">
    <property type="entry name" value="ELECTRON TRANSPORT COMPLEX PROTEIN RNFE"/>
    <property type="match status" value="1"/>
</dbReference>
<keyword evidence="5 9" id="KW-1278">Translocase</keyword>
<dbReference type="NCBIfam" id="TIGR01948">
    <property type="entry name" value="rnfE"/>
    <property type="match status" value="1"/>
</dbReference>
<dbReference type="EC" id="7.-.-.-" evidence="9"/>
<proteinExistence type="inferred from homology"/>
<evidence type="ECO:0000256" key="4">
    <source>
        <dbReference type="ARBA" id="ARBA00022692"/>
    </source>
</evidence>
<evidence type="ECO:0000256" key="5">
    <source>
        <dbReference type="ARBA" id="ARBA00022967"/>
    </source>
</evidence>
<evidence type="ECO:0000256" key="3">
    <source>
        <dbReference type="ARBA" id="ARBA00022519"/>
    </source>
</evidence>
<evidence type="ECO:0000256" key="1">
    <source>
        <dbReference type="ARBA" id="ARBA00004127"/>
    </source>
</evidence>
<feature type="transmembrane region" description="Helical" evidence="9">
    <location>
        <begin position="117"/>
        <end position="139"/>
    </location>
</feature>
<name>A0A502L0I3_9GAMM</name>
<dbReference type="RefSeq" id="WP_140604202.1">
    <property type="nucleotide sequence ID" value="NZ_SAWY01000027.1"/>
</dbReference>
<accession>A0A502L0I3</accession>
<keyword evidence="8 9" id="KW-0472">Membrane</keyword>
<evidence type="ECO:0000313" key="10">
    <source>
        <dbReference type="EMBL" id="TPH13987.1"/>
    </source>
</evidence>
<reference evidence="10 11" key="1">
    <citation type="submission" date="2019-01" db="EMBL/GenBank/DDBJ databases">
        <title>Litorilituus lipolytica sp. nov., isolated from intertidal sand of the Yellow Sea in China.</title>
        <authorList>
            <person name="Liu A."/>
        </authorList>
    </citation>
    <scope>NUCLEOTIDE SEQUENCE [LARGE SCALE GENOMIC DNA]</scope>
    <source>
        <strain evidence="10 11">RZ04</strain>
    </source>
</reference>
<gene>
    <name evidence="9" type="primary">rnfE</name>
    <name evidence="10" type="ORF">EPA86_12820</name>
</gene>
<dbReference type="PANTHER" id="PTHR30586:SF0">
    <property type="entry name" value="ION-TRANSLOCATING OXIDOREDUCTASE COMPLEX SUBUNIT E"/>
    <property type="match status" value="1"/>
</dbReference>
<comment type="similarity">
    <text evidence="9">Belongs to the NqrDE/RnfAE family.</text>
</comment>
<evidence type="ECO:0000256" key="6">
    <source>
        <dbReference type="ARBA" id="ARBA00022982"/>
    </source>
</evidence>
<comment type="function">
    <text evidence="9">Part of a membrane-bound complex that couples electron transfer with translocation of ions across the membrane.</text>
</comment>
<comment type="subcellular location">
    <subcellularLocation>
        <location evidence="9">Cell inner membrane</location>
        <topology evidence="9">Multi-pass membrane protein</topology>
    </subcellularLocation>
    <subcellularLocation>
        <location evidence="1">Endomembrane system</location>
        <topology evidence="1">Multi-pass membrane protein</topology>
    </subcellularLocation>
</comment>
<dbReference type="Proteomes" id="UP000315303">
    <property type="component" value="Unassembled WGS sequence"/>
</dbReference>
<keyword evidence="2 9" id="KW-0813">Transport</keyword>
<dbReference type="HAMAP" id="MF_00478">
    <property type="entry name" value="RsxE_RnfE"/>
    <property type="match status" value="1"/>
</dbReference>
<evidence type="ECO:0000256" key="9">
    <source>
        <dbReference type="HAMAP-Rule" id="MF_00478"/>
    </source>
</evidence>